<feature type="domain" description="PSI" evidence="8">
    <location>
        <begin position="629"/>
        <end position="686"/>
    </location>
</feature>
<name>A0A8S1CKU9_9INSE</name>
<dbReference type="OrthoDB" id="7399873at2759"/>
<evidence type="ECO:0000313" key="9">
    <source>
        <dbReference type="EMBL" id="CAB3370123.1"/>
    </source>
</evidence>
<feature type="compositionally biased region" description="Polar residues" evidence="6">
    <location>
        <begin position="797"/>
        <end position="807"/>
    </location>
</feature>
<keyword evidence="7" id="KW-0472">Membrane</keyword>
<dbReference type="Proteomes" id="UP000494165">
    <property type="component" value="Unassembled WGS sequence"/>
</dbReference>
<dbReference type="InterPro" id="IPR016201">
    <property type="entry name" value="PSI"/>
</dbReference>
<feature type="transmembrane region" description="Helical" evidence="7">
    <location>
        <begin position="327"/>
        <end position="351"/>
    </location>
</feature>
<feature type="transmembrane region" description="Helical" evidence="7">
    <location>
        <begin position="409"/>
        <end position="428"/>
    </location>
</feature>
<dbReference type="EMBL" id="CADEPI010000050">
    <property type="protein sequence ID" value="CAB3370123.1"/>
    <property type="molecule type" value="Genomic_DNA"/>
</dbReference>
<evidence type="ECO:0000256" key="3">
    <source>
        <dbReference type="ARBA" id="ARBA00022729"/>
    </source>
</evidence>
<gene>
    <name evidence="9" type="ORF">CLODIP_2_CD12161</name>
</gene>
<evidence type="ECO:0000256" key="5">
    <source>
        <dbReference type="ARBA" id="ARBA00023180"/>
    </source>
</evidence>
<feature type="region of interest" description="Disordered" evidence="6">
    <location>
        <begin position="785"/>
        <end position="807"/>
    </location>
</feature>
<dbReference type="PANTHER" id="PTHR13055">
    <property type="entry name" value="TUMOR ENDOTHELIAL MARKER 7 RELATED"/>
    <property type="match status" value="1"/>
</dbReference>
<dbReference type="InterPro" id="IPR031152">
    <property type="entry name" value="PLXDC"/>
</dbReference>
<evidence type="ECO:0000313" key="10">
    <source>
        <dbReference type="Proteomes" id="UP000494165"/>
    </source>
</evidence>
<comment type="caution">
    <text evidence="9">The sequence shown here is derived from an EMBL/GenBank/DDBJ whole genome shotgun (WGS) entry which is preliminary data.</text>
</comment>
<feature type="domain" description="PSI" evidence="8">
    <location>
        <begin position="231"/>
        <end position="289"/>
    </location>
</feature>
<protein>
    <recommendedName>
        <fullName evidence="8">PSI domain-containing protein</fullName>
    </recommendedName>
</protein>
<feature type="transmembrane region" description="Helical" evidence="7">
    <location>
        <begin position="732"/>
        <end position="755"/>
    </location>
</feature>
<evidence type="ECO:0000256" key="1">
    <source>
        <dbReference type="ARBA" id="ARBA00004479"/>
    </source>
</evidence>
<keyword evidence="3" id="KW-0732">Signal</keyword>
<accession>A0A8S1CKU9</accession>
<evidence type="ECO:0000256" key="7">
    <source>
        <dbReference type="SAM" id="Phobius"/>
    </source>
</evidence>
<evidence type="ECO:0000256" key="2">
    <source>
        <dbReference type="ARBA" id="ARBA00022692"/>
    </source>
</evidence>
<sequence length="807" mass="92981">MTQVSLYSFAIQEKDLASDVNSAVNVLDDFSFFYKGRLVVDALTANTFWFDMDNYEKETHFIELDFQRHFTELAFQRHFIKTLTLSFDFPFYGSLIRELILMDDGLISLHIKEPPNRNISPFLKRDFLLRIDPKSAVRYVDNGSALTVQWGRIQFGLQHHEAQFGQKGRIDYQATLHDNGQIVFIYWNIPLLELGTIPTNNMDKIEYHPLRKSHKSNSDTAFVLFLDPKPVCLALRNCSSCIAPRESMNSQLNGYKNCFWCVDAKKCSNNDERLHFEKFECDRMVSHCPNTTVPPHDVEIVEHTSTESPSVEIFSALSQGIFDVYHVIWSFLTIVFIYGIFKCIQAIWTLCEKRRSHSYTFQVDPVNLAATHESLYRVQKTLHSERSESRESFFIVKVTMSVQSVRRRFFSKLILIIVIAAVATKISYADAANPDSFNKSWKKTWDDIPHFYDGIIFKDEILANELWINMNAVERETFHDVNQFQLITTLDLGFDFSFYGKRVRRVAVLADGFVTLRKNSTGMFAFDHYITPFISQGFHLTANVDDSDIKWIKTGTSMTVQWQNLSTNLPFKTVKFSFQATLHQNGTIVFVYKDIPLFEKDLIQGIKTPWHNPTNFQSSSVLVLKPKPLCIIFRNCESCTVSQVITNECFWCPNINKCTRLVELEYLEEVRGCDSQNLIGESVECPSETLNFASSTTKRKTQPDINQNGNLSKGIFNILISPDEYTNQRQNFHAPIALLVVVLLSVAAVSVCLCWKKLTPELRRNEGYFWHETVKWNGDSEFKMPNSQLVPEHQDTKNVGGSSTFHL</sequence>
<dbReference type="AlphaFoldDB" id="A0A8S1CKU9"/>
<evidence type="ECO:0000256" key="4">
    <source>
        <dbReference type="ARBA" id="ARBA00022989"/>
    </source>
</evidence>
<proteinExistence type="predicted"/>
<keyword evidence="5" id="KW-0325">Glycoprotein</keyword>
<dbReference type="GO" id="GO:0016020">
    <property type="term" value="C:membrane"/>
    <property type="evidence" value="ECO:0007669"/>
    <property type="project" value="UniProtKB-SubCell"/>
</dbReference>
<evidence type="ECO:0000256" key="6">
    <source>
        <dbReference type="SAM" id="MobiDB-lite"/>
    </source>
</evidence>
<dbReference type="PANTHER" id="PTHR13055:SF12">
    <property type="entry name" value="LD40707P"/>
    <property type="match status" value="1"/>
</dbReference>
<comment type="subcellular location">
    <subcellularLocation>
        <location evidence="1">Membrane</location>
        <topology evidence="1">Single-pass type I membrane protein</topology>
    </subcellularLocation>
</comment>
<keyword evidence="4 7" id="KW-1133">Transmembrane helix</keyword>
<evidence type="ECO:0000259" key="8">
    <source>
        <dbReference type="SMART" id="SM00423"/>
    </source>
</evidence>
<reference evidence="9 10" key="1">
    <citation type="submission" date="2020-04" db="EMBL/GenBank/DDBJ databases">
        <authorList>
            <person name="Alioto T."/>
            <person name="Alioto T."/>
            <person name="Gomez Garrido J."/>
        </authorList>
    </citation>
    <scope>NUCLEOTIDE SEQUENCE [LARGE SCALE GENOMIC DNA]</scope>
</reference>
<keyword evidence="2 7" id="KW-0812">Transmembrane</keyword>
<keyword evidence="10" id="KW-1185">Reference proteome</keyword>
<dbReference type="SMART" id="SM00423">
    <property type="entry name" value="PSI"/>
    <property type="match status" value="2"/>
</dbReference>
<organism evidence="9 10">
    <name type="scientific">Cloeon dipterum</name>
    <dbReference type="NCBI Taxonomy" id="197152"/>
    <lineage>
        <taxon>Eukaryota</taxon>
        <taxon>Metazoa</taxon>
        <taxon>Ecdysozoa</taxon>
        <taxon>Arthropoda</taxon>
        <taxon>Hexapoda</taxon>
        <taxon>Insecta</taxon>
        <taxon>Pterygota</taxon>
        <taxon>Palaeoptera</taxon>
        <taxon>Ephemeroptera</taxon>
        <taxon>Pisciforma</taxon>
        <taxon>Baetidae</taxon>
        <taxon>Cloeon</taxon>
    </lineage>
</organism>